<dbReference type="PANTHER" id="PTHR37937:SF1">
    <property type="entry name" value="CONJUGATIVE TRANSFER: DNA TRANSPORT"/>
    <property type="match status" value="1"/>
</dbReference>
<evidence type="ECO:0000256" key="4">
    <source>
        <dbReference type="ARBA" id="ARBA00022692"/>
    </source>
</evidence>
<keyword evidence="4" id="KW-0812">Transmembrane</keyword>
<evidence type="ECO:0000256" key="5">
    <source>
        <dbReference type="ARBA" id="ARBA00022989"/>
    </source>
</evidence>
<sequence>MGQDQAVIDPFNCSGSNTTRYRTGFNVIEELLRSDRRMLTADAMQISEALVVENESAKAPHWDEGAKDFIASLCIHASTHSNYAGCRDLVTVWELMASATKPDPNDPHAYALETEMLQSDAGGGYVRAGAHAFYSRTGDEFSSMASSVRRHLSFIGIEAVQDVLRGPSVNPRQLKNGSLTLYLSIPAMRNKAMKGFKRLVVQTCLSACEAEPVATGNQTVFYLDEFHSLGRLECMETAIAQFAGLGVKLVIVLQDISQLQSHYPKSWQTFLGNAGTFQTFSGFDEASLTYISKRLGEALTATPSSHQPSREQIVQEAATGASWAIGNKPLMTPNEIERIFARDDPKLRQLVLRPGYRPMILQRCFYDKAEFLKGRIDYSQSFSRSGGHP</sequence>
<comment type="subcellular location">
    <subcellularLocation>
        <location evidence="1">Cell membrane</location>
        <topology evidence="1">Multi-pass membrane protein</topology>
    </subcellularLocation>
</comment>
<comment type="similarity">
    <text evidence="2">Belongs to the VirD4/TraG family.</text>
</comment>
<evidence type="ECO:0000256" key="1">
    <source>
        <dbReference type="ARBA" id="ARBA00004651"/>
    </source>
</evidence>
<dbReference type="SUPFAM" id="SSF52540">
    <property type="entry name" value="P-loop containing nucleoside triphosphate hydrolases"/>
    <property type="match status" value="1"/>
</dbReference>
<evidence type="ECO:0000313" key="8">
    <source>
        <dbReference type="Proteomes" id="UP001500840"/>
    </source>
</evidence>
<evidence type="ECO:0008006" key="9">
    <source>
        <dbReference type="Google" id="ProtNLM"/>
    </source>
</evidence>
<evidence type="ECO:0000256" key="6">
    <source>
        <dbReference type="ARBA" id="ARBA00023136"/>
    </source>
</evidence>
<dbReference type="InterPro" id="IPR051539">
    <property type="entry name" value="T4SS-coupling_protein"/>
</dbReference>
<protein>
    <recommendedName>
        <fullName evidence="9">Conjugal transfer protein TraG</fullName>
    </recommendedName>
</protein>
<dbReference type="EMBL" id="BAABGA010000067">
    <property type="protein sequence ID" value="GAA4464092.1"/>
    <property type="molecule type" value="Genomic_DNA"/>
</dbReference>
<dbReference type="Gene3D" id="3.40.50.300">
    <property type="entry name" value="P-loop containing nucleotide triphosphate hydrolases"/>
    <property type="match status" value="1"/>
</dbReference>
<keyword evidence="5" id="KW-1133">Transmembrane helix</keyword>
<name>A0ABP8NE58_9BACT</name>
<dbReference type="InterPro" id="IPR027417">
    <property type="entry name" value="P-loop_NTPase"/>
</dbReference>
<dbReference type="Pfam" id="PF02534">
    <property type="entry name" value="T4SS-DNA_transf"/>
    <property type="match status" value="1"/>
</dbReference>
<dbReference type="CDD" id="cd01127">
    <property type="entry name" value="TrwB_TraG_TraD_VirD4"/>
    <property type="match status" value="1"/>
</dbReference>
<comment type="caution">
    <text evidence="7">The sequence shown here is derived from an EMBL/GenBank/DDBJ whole genome shotgun (WGS) entry which is preliminary data.</text>
</comment>
<dbReference type="InterPro" id="IPR003688">
    <property type="entry name" value="TraG/VirD4"/>
</dbReference>
<reference evidence="8" key="1">
    <citation type="journal article" date="2019" name="Int. J. Syst. Evol. Microbiol.">
        <title>The Global Catalogue of Microorganisms (GCM) 10K type strain sequencing project: providing services to taxonomists for standard genome sequencing and annotation.</title>
        <authorList>
            <consortium name="The Broad Institute Genomics Platform"/>
            <consortium name="The Broad Institute Genome Sequencing Center for Infectious Disease"/>
            <person name="Wu L."/>
            <person name="Ma J."/>
        </authorList>
    </citation>
    <scope>NUCLEOTIDE SEQUENCE [LARGE SCALE GENOMIC DNA]</scope>
    <source>
        <strain evidence="8">JCM 17759</strain>
    </source>
</reference>
<evidence type="ECO:0000256" key="3">
    <source>
        <dbReference type="ARBA" id="ARBA00022475"/>
    </source>
</evidence>
<gene>
    <name evidence="7" type="ORF">GCM10023156_50220</name>
</gene>
<organism evidence="7 8">
    <name type="scientific">Novipirellula rosea</name>
    <dbReference type="NCBI Taxonomy" id="1031540"/>
    <lineage>
        <taxon>Bacteria</taxon>
        <taxon>Pseudomonadati</taxon>
        <taxon>Planctomycetota</taxon>
        <taxon>Planctomycetia</taxon>
        <taxon>Pirellulales</taxon>
        <taxon>Pirellulaceae</taxon>
        <taxon>Novipirellula</taxon>
    </lineage>
</organism>
<keyword evidence="6" id="KW-0472">Membrane</keyword>
<proteinExistence type="inferred from homology"/>
<accession>A0ABP8NE58</accession>
<keyword evidence="8" id="KW-1185">Reference proteome</keyword>
<evidence type="ECO:0000256" key="2">
    <source>
        <dbReference type="ARBA" id="ARBA00008806"/>
    </source>
</evidence>
<evidence type="ECO:0000313" key="7">
    <source>
        <dbReference type="EMBL" id="GAA4464092.1"/>
    </source>
</evidence>
<dbReference type="Proteomes" id="UP001500840">
    <property type="component" value="Unassembled WGS sequence"/>
</dbReference>
<keyword evidence="3" id="KW-1003">Cell membrane</keyword>
<dbReference type="PANTHER" id="PTHR37937">
    <property type="entry name" value="CONJUGATIVE TRANSFER: DNA TRANSPORT"/>
    <property type="match status" value="1"/>
</dbReference>